<dbReference type="Proteomes" id="UP000218181">
    <property type="component" value="Unassembled WGS sequence"/>
</dbReference>
<proteinExistence type="predicted"/>
<feature type="transmembrane region" description="Helical" evidence="5">
    <location>
        <begin position="83"/>
        <end position="105"/>
    </location>
</feature>
<evidence type="ECO:0000256" key="2">
    <source>
        <dbReference type="ARBA" id="ARBA00022692"/>
    </source>
</evidence>
<evidence type="ECO:0000313" key="6">
    <source>
        <dbReference type="EMBL" id="PCS01435.1"/>
    </source>
</evidence>
<dbReference type="PANTHER" id="PTHR43424">
    <property type="entry name" value="LOCUS PUTATIVE PROTEIN 1-RELATED"/>
    <property type="match status" value="1"/>
</dbReference>
<evidence type="ECO:0000256" key="3">
    <source>
        <dbReference type="ARBA" id="ARBA00022989"/>
    </source>
</evidence>
<feature type="transmembrane region" description="Helical" evidence="5">
    <location>
        <begin position="7"/>
        <end position="29"/>
    </location>
</feature>
<keyword evidence="3 5" id="KW-1133">Transmembrane helix</keyword>
<gene>
    <name evidence="6" type="ORF">RT41_GL000199</name>
</gene>
<keyword evidence="4 5" id="KW-0472">Membrane</keyword>
<comment type="caution">
    <text evidence="6">The sequence shown here is derived from an EMBL/GenBank/DDBJ whole genome shotgun (WGS) entry which is preliminary data.</text>
</comment>
<feature type="transmembrane region" description="Helical" evidence="5">
    <location>
        <begin position="111"/>
        <end position="131"/>
    </location>
</feature>
<evidence type="ECO:0000313" key="7">
    <source>
        <dbReference type="Proteomes" id="UP000218181"/>
    </source>
</evidence>
<reference evidence="6 7" key="1">
    <citation type="submission" date="2014-12" db="EMBL/GenBank/DDBJ databases">
        <title>Draft genome sequences of 10 type strains of Lactococcus.</title>
        <authorList>
            <person name="Sun Z."/>
            <person name="Zhong Z."/>
            <person name="Liu W."/>
            <person name="Zhang W."/>
            <person name="Zhang H."/>
        </authorList>
    </citation>
    <scope>NUCLEOTIDE SEQUENCE [LARGE SCALE GENOMIC DNA]</scope>
    <source>
        <strain evidence="6 7">JCM 16395</strain>
    </source>
</reference>
<dbReference type="AlphaFoldDB" id="A0A2A5RPR1"/>
<keyword evidence="2 5" id="KW-0812">Transmembrane</keyword>
<organism evidence="6 7">
    <name type="scientific">Lactococcus fujiensis JCM 16395</name>
    <dbReference type="NCBI Taxonomy" id="1291764"/>
    <lineage>
        <taxon>Bacteria</taxon>
        <taxon>Bacillati</taxon>
        <taxon>Bacillota</taxon>
        <taxon>Bacilli</taxon>
        <taxon>Lactobacillales</taxon>
        <taxon>Streptococcaceae</taxon>
        <taxon>Lactococcus</taxon>
    </lineage>
</organism>
<sequence length="185" mass="21589">MRLFKNYLLNSSYQILLILLPLITAPYLSRVLGASGVGINAFTNSVVFYFSLFSILGTFTYGNREIAYYQNDKKKRSEIFWGINFLSWMIAGITYIVFLIFISMTQRYQAYYLWQSLIILANLFDISWYFMGMEKFKITVTRNLIFKILTVIAIFIFVRDQNDLIRYIAIAGIGSLLSSLSLWPY</sequence>
<dbReference type="RefSeq" id="WP_245811550.1">
    <property type="nucleotide sequence ID" value="NZ_JXJU01000001.1"/>
</dbReference>
<name>A0A2A5RPR1_9LACT</name>
<feature type="transmembrane region" description="Helical" evidence="5">
    <location>
        <begin position="41"/>
        <end position="62"/>
    </location>
</feature>
<comment type="subcellular location">
    <subcellularLocation>
        <location evidence="1">Membrane</location>
        <topology evidence="1">Multi-pass membrane protein</topology>
    </subcellularLocation>
</comment>
<keyword evidence="7" id="KW-1185">Reference proteome</keyword>
<dbReference type="Pfam" id="PF01943">
    <property type="entry name" value="Polysacc_synt"/>
    <property type="match status" value="1"/>
</dbReference>
<feature type="transmembrane region" description="Helical" evidence="5">
    <location>
        <begin position="140"/>
        <end position="158"/>
    </location>
</feature>
<feature type="transmembrane region" description="Helical" evidence="5">
    <location>
        <begin position="164"/>
        <end position="183"/>
    </location>
</feature>
<dbReference type="EMBL" id="JXJU01000001">
    <property type="protein sequence ID" value="PCS01435.1"/>
    <property type="molecule type" value="Genomic_DNA"/>
</dbReference>
<dbReference type="GO" id="GO:0016020">
    <property type="term" value="C:membrane"/>
    <property type="evidence" value="ECO:0007669"/>
    <property type="project" value="UniProtKB-SubCell"/>
</dbReference>
<evidence type="ECO:0000256" key="4">
    <source>
        <dbReference type="ARBA" id="ARBA00023136"/>
    </source>
</evidence>
<evidence type="ECO:0000256" key="5">
    <source>
        <dbReference type="SAM" id="Phobius"/>
    </source>
</evidence>
<dbReference type="InterPro" id="IPR002797">
    <property type="entry name" value="Polysacc_synth"/>
</dbReference>
<dbReference type="InterPro" id="IPR052556">
    <property type="entry name" value="PolySynth_Transporter"/>
</dbReference>
<evidence type="ECO:0000256" key="1">
    <source>
        <dbReference type="ARBA" id="ARBA00004141"/>
    </source>
</evidence>
<protein>
    <submittedName>
        <fullName evidence="6">Polysaccharide biosynthesis protein</fullName>
    </submittedName>
</protein>
<dbReference type="PANTHER" id="PTHR43424:SF1">
    <property type="entry name" value="LOCUS PUTATIVE PROTEIN 1-RELATED"/>
    <property type="match status" value="1"/>
</dbReference>
<dbReference type="STRING" id="1291764.GCA_001311235_00299"/>
<accession>A0A2A5RPR1</accession>